<dbReference type="Pfam" id="PF00406">
    <property type="entry name" value="ADK"/>
    <property type="match status" value="1"/>
</dbReference>
<feature type="binding site" evidence="5">
    <location>
        <begin position="58"/>
        <end position="60"/>
    </location>
    <ligand>
        <name>AMP</name>
        <dbReference type="ChEBI" id="CHEBI:456215"/>
    </ligand>
</feature>
<dbReference type="GO" id="GO:0004017">
    <property type="term" value="F:AMP kinase activity"/>
    <property type="evidence" value="ECO:0007669"/>
    <property type="project" value="UniProtKB-UniRule"/>
</dbReference>
<feature type="binding site" evidence="5">
    <location>
        <position position="145"/>
    </location>
    <ligand>
        <name>AMP</name>
        <dbReference type="ChEBI" id="CHEBI:456215"/>
    </ligand>
</feature>
<proteinExistence type="inferred from homology"/>
<gene>
    <name evidence="5" type="primary">adk</name>
    <name evidence="8" type="ORF">DC487_03245</name>
</gene>
<dbReference type="NCBIfam" id="TIGR01351">
    <property type="entry name" value="adk"/>
    <property type="match status" value="1"/>
</dbReference>
<evidence type="ECO:0000313" key="8">
    <source>
        <dbReference type="EMBL" id="PVH26640.1"/>
    </source>
</evidence>
<feature type="binding site" evidence="5">
    <location>
        <position position="93"/>
    </location>
    <ligand>
        <name>AMP</name>
        <dbReference type="ChEBI" id="CHEBI:456215"/>
    </ligand>
</feature>
<dbReference type="Gene3D" id="3.40.50.300">
    <property type="entry name" value="P-loop containing nucleotide triphosphate hydrolases"/>
    <property type="match status" value="1"/>
</dbReference>
<evidence type="ECO:0000256" key="2">
    <source>
        <dbReference type="ARBA" id="ARBA00022727"/>
    </source>
</evidence>
<dbReference type="EC" id="2.7.4.3" evidence="5 7"/>
<dbReference type="NCBIfam" id="NF001381">
    <property type="entry name" value="PRK00279.1-3"/>
    <property type="match status" value="1"/>
</dbReference>
<comment type="caution">
    <text evidence="8">The sequence shown here is derived from an EMBL/GenBank/DDBJ whole genome shotgun (WGS) entry which is preliminary data.</text>
</comment>
<dbReference type="GO" id="GO:0005737">
    <property type="term" value="C:cytoplasm"/>
    <property type="evidence" value="ECO:0007669"/>
    <property type="project" value="UniProtKB-SubCell"/>
</dbReference>
<keyword evidence="5" id="KW-0963">Cytoplasm</keyword>
<feature type="binding site" evidence="5">
    <location>
        <position position="134"/>
    </location>
    <ligand>
        <name>AMP</name>
        <dbReference type="ChEBI" id="CHEBI:456215"/>
    </ligand>
</feature>
<evidence type="ECO:0000256" key="1">
    <source>
        <dbReference type="ARBA" id="ARBA00022679"/>
    </source>
</evidence>
<dbReference type="PROSITE" id="PS00113">
    <property type="entry name" value="ADENYLATE_KINASE"/>
    <property type="match status" value="1"/>
</dbReference>
<evidence type="ECO:0000313" key="9">
    <source>
        <dbReference type="Proteomes" id="UP000245627"/>
    </source>
</evidence>
<evidence type="ECO:0000256" key="6">
    <source>
        <dbReference type="RuleBase" id="RU003330"/>
    </source>
</evidence>
<accession>A0A2T8HMK6</accession>
<evidence type="ECO:0000256" key="3">
    <source>
        <dbReference type="ARBA" id="ARBA00022741"/>
    </source>
</evidence>
<dbReference type="OrthoDB" id="9805030at2"/>
<feature type="binding site" evidence="5">
    <location>
        <position position="173"/>
    </location>
    <ligand>
        <name>ATP</name>
        <dbReference type="ChEBI" id="CHEBI:30616"/>
    </ligand>
</feature>
<comment type="subunit">
    <text evidence="5 7">Monomer.</text>
</comment>
<feature type="binding site" evidence="5">
    <location>
        <begin position="86"/>
        <end position="89"/>
    </location>
    <ligand>
        <name>AMP</name>
        <dbReference type="ChEBI" id="CHEBI:456215"/>
    </ligand>
</feature>
<feature type="region of interest" description="NMP" evidence="5">
    <location>
        <begin position="31"/>
        <end position="60"/>
    </location>
</feature>
<evidence type="ECO:0000256" key="7">
    <source>
        <dbReference type="RuleBase" id="RU003331"/>
    </source>
</evidence>
<keyword evidence="9" id="KW-1185">Reference proteome</keyword>
<dbReference type="HAMAP" id="MF_00235">
    <property type="entry name" value="Adenylate_kinase_Adk"/>
    <property type="match status" value="1"/>
</dbReference>
<keyword evidence="2 5" id="KW-0545">Nucleotide biosynthesis</keyword>
<dbReference type="CDD" id="cd01428">
    <property type="entry name" value="ADK"/>
    <property type="match status" value="1"/>
</dbReference>
<sequence length="192" mass="21259">MLNLVIFGPPGAGKGTQSEKLIAQYGLHHISTGDMFRAHIKNETELGKKVNQIIADGNLVPDSITISMLEQEINEHQNAKGFIFDGFPRTVAQAEALDQFLESNGQPISTVLALDVSEEELTTRIAKRQEISGRADDAADKLKKRIEEYFSKTIHVLPYYEKQGKLNKIDGIGEIDEIFGNLSNVIDKHLVG</sequence>
<dbReference type="InterPro" id="IPR027417">
    <property type="entry name" value="P-loop_NTPase"/>
</dbReference>
<dbReference type="InterPro" id="IPR033690">
    <property type="entry name" value="Adenylat_kinase_CS"/>
</dbReference>
<feature type="binding site" evidence="5">
    <location>
        <position position="128"/>
    </location>
    <ligand>
        <name>ATP</name>
        <dbReference type="ChEBI" id="CHEBI:30616"/>
    </ligand>
</feature>
<dbReference type="InterPro" id="IPR006259">
    <property type="entry name" value="Adenyl_kin_sub"/>
</dbReference>
<keyword evidence="1 5" id="KW-0808">Transferase</keyword>
<dbReference type="GO" id="GO:0044209">
    <property type="term" value="P:AMP salvage"/>
    <property type="evidence" value="ECO:0007669"/>
    <property type="project" value="UniProtKB-UniRule"/>
</dbReference>
<feature type="binding site" evidence="5">
    <location>
        <position position="37"/>
    </location>
    <ligand>
        <name>AMP</name>
        <dbReference type="ChEBI" id="CHEBI:456215"/>
    </ligand>
</feature>
<evidence type="ECO:0000256" key="4">
    <source>
        <dbReference type="ARBA" id="ARBA00022777"/>
    </source>
</evidence>
<comment type="pathway">
    <text evidence="5">Purine metabolism; AMP biosynthesis via salvage pathway; AMP from ADP: step 1/1.</text>
</comment>
<dbReference type="AlphaFoldDB" id="A0A2T8HMK6"/>
<dbReference type="GO" id="GO:0005524">
    <property type="term" value="F:ATP binding"/>
    <property type="evidence" value="ECO:0007669"/>
    <property type="project" value="UniProtKB-UniRule"/>
</dbReference>
<dbReference type="PANTHER" id="PTHR23359">
    <property type="entry name" value="NUCLEOTIDE KINASE"/>
    <property type="match status" value="1"/>
</dbReference>
<reference evidence="8 9" key="1">
    <citation type="submission" date="2018-04" db="EMBL/GenBank/DDBJ databases">
        <title>Sphingobacterium cortibacter sp. nov.</title>
        <authorList>
            <person name="Li Y."/>
        </authorList>
    </citation>
    <scope>NUCLEOTIDE SEQUENCE [LARGE SCALE GENOMIC DNA]</scope>
    <source>
        <strain evidence="8 9">2c-3</strain>
    </source>
</reference>
<keyword evidence="3 5" id="KW-0547">Nucleotide-binding</keyword>
<evidence type="ECO:0000256" key="5">
    <source>
        <dbReference type="HAMAP-Rule" id="MF_00235"/>
    </source>
</evidence>
<organism evidence="8 9">
    <name type="scientific">Sphingobacterium corticibacter</name>
    <dbReference type="NCBI Taxonomy" id="2171749"/>
    <lineage>
        <taxon>Bacteria</taxon>
        <taxon>Pseudomonadati</taxon>
        <taxon>Bacteroidota</taxon>
        <taxon>Sphingobacteriia</taxon>
        <taxon>Sphingobacteriales</taxon>
        <taxon>Sphingobacteriaceae</taxon>
        <taxon>Sphingobacterium</taxon>
    </lineage>
</organism>
<keyword evidence="5 7" id="KW-0067">ATP-binding</keyword>
<dbReference type="SUPFAM" id="SSF52540">
    <property type="entry name" value="P-loop containing nucleoside triphosphate hydrolases"/>
    <property type="match status" value="1"/>
</dbReference>
<feature type="binding site" evidence="5">
    <location>
        <position position="32"/>
    </location>
    <ligand>
        <name>AMP</name>
        <dbReference type="ChEBI" id="CHEBI:456215"/>
    </ligand>
</feature>
<comment type="domain">
    <text evidence="5">Consists of three domains, a large central CORE domain and two small peripheral domains, NMPbind and LID, which undergo movements during catalysis. The LID domain closes over the site of phosphoryl transfer upon ATP binding. Assembling and dissambling the active center during each catalytic cycle provides an effective means to prevent ATP hydrolysis.</text>
</comment>
<feature type="binding site" evidence="5">
    <location>
        <begin position="11"/>
        <end position="16"/>
    </location>
    <ligand>
        <name>ATP</name>
        <dbReference type="ChEBI" id="CHEBI:30616"/>
    </ligand>
</feature>
<dbReference type="Proteomes" id="UP000245627">
    <property type="component" value="Unassembled WGS sequence"/>
</dbReference>
<dbReference type="EMBL" id="QDKG01000001">
    <property type="protein sequence ID" value="PVH26640.1"/>
    <property type="molecule type" value="Genomic_DNA"/>
</dbReference>
<dbReference type="InterPro" id="IPR000850">
    <property type="entry name" value="Adenylat/UMP-CMP_kin"/>
</dbReference>
<dbReference type="NCBIfam" id="NF011100">
    <property type="entry name" value="PRK14527.1"/>
    <property type="match status" value="1"/>
</dbReference>
<dbReference type="RefSeq" id="WP_116774498.1">
    <property type="nucleotide sequence ID" value="NZ_QDKG01000001.1"/>
</dbReference>
<comment type="function">
    <text evidence="5">Catalyzes the reversible transfer of the terminal phosphate group between ATP and AMP. Plays an important role in cellular energy homeostasis and in adenine nucleotide metabolism.</text>
</comment>
<comment type="subcellular location">
    <subcellularLocation>
        <location evidence="5 7">Cytoplasm</location>
    </subcellularLocation>
</comment>
<keyword evidence="4 5" id="KW-0418">Kinase</keyword>
<comment type="caution">
    <text evidence="5">Lacks conserved residue(s) required for the propagation of feature annotation.</text>
</comment>
<name>A0A2T8HMK6_9SPHI</name>
<comment type="similarity">
    <text evidence="5 6">Belongs to the adenylate kinase family.</text>
</comment>
<dbReference type="PRINTS" id="PR00094">
    <property type="entry name" value="ADENYLTKNASE"/>
</dbReference>
<protein>
    <recommendedName>
        <fullName evidence="5 7">Adenylate kinase</fullName>
        <shortName evidence="5">AK</shortName>
        <ecNumber evidence="5 7">2.7.4.3</ecNumber>
    </recommendedName>
    <alternativeName>
        <fullName evidence="5">ATP-AMP transphosphorylase</fullName>
    </alternativeName>
    <alternativeName>
        <fullName evidence="5">ATP:AMP phosphotransferase</fullName>
    </alternativeName>
    <alternativeName>
        <fullName evidence="5">Adenylate monophosphate kinase</fullName>
    </alternativeName>
</protein>
<comment type="catalytic activity">
    <reaction evidence="5 7">
        <text>AMP + ATP = 2 ADP</text>
        <dbReference type="Rhea" id="RHEA:12973"/>
        <dbReference type="ChEBI" id="CHEBI:30616"/>
        <dbReference type="ChEBI" id="CHEBI:456215"/>
        <dbReference type="ChEBI" id="CHEBI:456216"/>
        <dbReference type="EC" id="2.7.4.3"/>
    </reaction>
</comment>
<dbReference type="UniPathway" id="UPA00588">
    <property type="reaction ID" value="UER00649"/>
</dbReference>
<dbReference type="NCBIfam" id="NF011105">
    <property type="entry name" value="PRK14532.1"/>
    <property type="match status" value="1"/>
</dbReference>